<evidence type="ECO:0000256" key="2">
    <source>
        <dbReference type="ARBA" id="ARBA00022730"/>
    </source>
</evidence>
<keyword evidence="4 8" id="KW-0689">Ribosomal protein</keyword>
<evidence type="ECO:0000256" key="1">
    <source>
        <dbReference type="ARBA" id="ARBA00007698"/>
    </source>
</evidence>
<dbReference type="GO" id="GO:0003735">
    <property type="term" value="F:structural constituent of ribosome"/>
    <property type="evidence" value="ECO:0007669"/>
    <property type="project" value="InterPro"/>
</dbReference>
<dbReference type="FunFam" id="1.10.1900.20:FF:000001">
    <property type="entry name" value="50S ribosomal protein L20"/>
    <property type="match status" value="1"/>
</dbReference>
<dbReference type="GO" id="GO:1990904">
    <property type="term" value="C:ribonucleoprotein complex"/>
    <property type="evidence" value="ECO:0007669"/>
    <property type="project" value="UniProtKB-KW"/>
</dbReference>
<name>A0A1C4AVZ1_9LACO</name>
<keyword evidence="12" id="KW-1185">Reference proteome</keyword>
<organism evidence="11 12">
    <name type="scientific">Weissella bombi</name>
    <dbReference type="NCBI Taxonomy" id="1505725"/>
    <lineage>
        <taxon>Bacteria</taxon>
        <taxon>Bacillati</taxon>
        <taxon>Bacillota</taxon>
        <taxon>Bacilli</taxon>
        <taxon>Lactobacillales</taxon>
        <taxon>Lactobacillaceae</taxon>
        <taxon>Weissella</taxon>
    </lineage>
</organism>
<dbReference type="InterPro" id="IPR035566">
    <property type="entry name" value="Ribosomal_protein_bL20_C"/>
</dbReference>
<accession>A0A1C4AVZ1</accession>
<dbReference type="Pfam" id="PF00453">
    <property type="entry name" value="Ribosomal_L20"/>
    <property type="match status" value="1"/>
</dbReference>
<evidence type="ECO:0000313" key="11">
    <source>
        <dbReference type="EMBL" id="SCB98737.1"/>
    </source>
</evidence>
<dbReference type="OrthoDB" id="9808966at2"/>
<dbReference type="InterPro" id="IPR036361">
    <property type="entry name" value="SAP_dom_sf"/>
</dbReference>
<proteinExistence type="inferred from homology"/>
<gene>
    <name evidence="8" type="primary">rplT</name>
    <name evidence="11" type="ORF">GA0061074_10750</name>
</gene>
<dbReference type="InterPro" id="IPR025856">
    <property type="entry name" value="HeH/LEM_domain"/>
</dbReference>
<evidence type="ECO:0000256" key="8">
    <source>
        <dbReference type="HAMAP-Rule" id="MF_00382"/>
    </source>
</evidence>
<comment type="function">
    <text evidence="6 8 9">Binds directly to 23S ribosomal RNA and is necessary for the in vitro assembly process of the 50S ribosomal subunit. It is not involved in the protein synthesizing functions of that subunit.</text>
</comment>
<keyword evidence="2 8" id="KW-0699">rRNA-binding</keyword>
<dbReference type="PROSITE" id="PS00937">
    <property type="entry name" value="RIBOSOMAL_L20"/>
    <property type="match status" value="1"/>
</dbReference>
<evidence type="ECO:0000256" key="9">
    <source>
        <dbReference type="RuleBase" id="RU000560"/>
    </source>
</evidence>
<feature type="domain" description="HeH/LEM" evidence="10">
    <location>
        <begin position="154"/>
        <end position="182"/>
    </location>
</feature>
<keyword evidence="5 8" id="KW-0687">Ribonucleoprotein</keyword>
<dbReference type="EMBL" id="FMAO01000007">
    <property type="protein sequence ID" value="SCB98737.1"/>
    <property type="molecule type" value="Genomic_DNA"/>
</dbReference>
<evidence type="ECO:0000256" key="7">
    <source>
        <dbReference type="ARBA" id="ARBA00035172"/>
    </source>
</evidence>
<dbReference type="HAMAP" id="MF_00382">
    <property type="entry name" value="Ribosomal_bL20"/>
    <property type="match status" value="1"/>
</dbReference>
<dbReference type="GO" id="GO:0000027">
    <property type="term" value="P:ribosomal large subunit assembly"/>
    <property type="evidence" value="ECO:0007669"/>
    <property type="project" value="UniProtKB-UniRule"/>
</dbReference>
<dbReference type="Gene3D" id="1.10.720.30">
    <property type="entry name" value="SAP domain"/>
    <property type="match status" value="1"/>
</dbReference>
<dbReference type="STRING" id="1505725.GA0061074_10750"/>
<dbReference type="NCBIfam" id="TIGR01032">
    <property type="entry name" value="rplT_bact"/>
    <property type="match status" value="1"/>
</dbReference>
<evidence type="ECO:0000313" key="12">
    <source>
        <dbReference type="Proteomes" id="UP000199268"/>
    </source>
</evidence>
<dbReference type="GO" id="GO:0006412">
    <property type="term" value="P:translation"/>
    <property type="evidence" value="ECO:0007669"/>
    <property type="project" value="InterPro"/>
</dbReference>
<dbReference type="Gene3D" id="6.10.160.10">
    <property type="match status" value="1"/>
</dbReference>
<dbReference type="CDD" id="cd12935">
    <property type="entry name" value="LEM_like"/>
    <property type="match status" value="1"/>
</dbReference>
<evidence type="ECO:0000259" key="10">
    <source>
        <dbReference type="Pfam" id="PF12949"/>
    </source>
</evidence>
<reference evidence="12" key="1">
    <citation type="submission" date="2016-08" db="EMBL/GenBank/DDBJ databases">
        <authorList>
            <person name="Varghese N."/>
            <person name="Submissions Spin"/>
        </authorList>
    </citation>
    <scope>NUCLEOTIDE SEQUENCE [LARGE SCALE GENOMIC DNA]</scope>
    <source>
        <strain evidence="12">R-53094</strain>
    </source>
</reference>
<keyword evidence="3 8" id="KW-0694">RNA-binding</keyword>
<dbReference type="PRINTS" id="PR00062">
    <property type="entry name" value="RIBOSOMALL20"/>
</dbReference>
<comment type="similarity">
    <text evidence="1 8 9">Belongs to the bacterial ribosomal protein bL20 family.</text>
</comment>
<dbReference type="SUPFAM" id="SSF74731">
    <property type="entry name" value="Ribosomal protein L20"/>
    <property type="match status" value="1"/>
</dbReference>
<evidence type="ECO:0000256" key="6">
    <source>
        <dbReference type="ARBA" id="ARBA00024775"/>
    </source>
</evidence>
<dbReference type="Proteomes" id="UP000199268">
    <property type="component" value="Unassembled WGS sequence"/>
</dbReference>
<protein>
    <recommendedName>
        <fullName evidence="7 8">Large ribosomal subunit protein bL20</fullName>
    </recommendedName>
</protein>
<evidence type="ECO:0000256" key="5">
    <source>
        <dbReference type="ARBA" id="ARBA00023274"/>
    </source>
</evidence>
<dbReference type="AlphaFoldDB" id="A0A1C4AVZ1"/>
<evidence type="ECO:0000256" key="4">
    <source>
        <dbReference type="ARBA" id="ARBA00022980"/>
    </source>
</evidence>
<dbReference type="Gene3D" id="1.10.1900.20">
    <property type="entry name" value="Ribosomal protein L20"/>
    <property type="match status" value="1"/>
</dbReference>
<dbReference type="InterPro" id="IPR005813">
    <property type="entry name" value="Ribosomal_bL20"/>
</dbReference>
<evidence type="ECO:0000256" key="3">
    <source>
        <dbReference type="ARBA" id="ARBA00022884"/>
    </source>
</evidence>
<dbReference type="PANTHER" id="PTHR10986">
    <property type="entry name" value="39S RIBOSOMAL PROTEIN L20"/>
    <property type="match status" value="1"/>
</dbReference>
<dbReference type="CDD" id="cd07026">
    <property type="entry name" value="Ribosomal_L20"/>
    <property type="match status" value="1"/>
</dbReference>
<dbReference type="InterPro" id="IPR049946">
    <property type="entry name" value="RIBOSOMAL_L20_CS"/>
</dbReference>
<dbReference type="Pfam" id="PF12949">
    <property type="entry name" value="HeH"/>
    <property type="match status" value="1"/>
</dbReference>
<dbReference type="GO" id="GO:0005840">
    <property type="term" value="C:ribosome"/>
    <property type="evidence" value="ECO:0007669"/>
    <property type="project" value="UniProtKB-KW"/>
</dbReference>
<sequence>MRVKGGNVTRSRRKKMIKLAKGYRGQRHINYKVAKQQVWKSWFYAFRDRKQTKRNFRKLWIARINAGARMNGLSYSRFMNGLSLMGSTLNRKMLAELAVSDFEAFSALVESAKKALADDGQAVAEKSAATLEKGVVINAASAKKSAVKPTEKNTVAEIKEYLSENGIEFTSSAKKAELLALV</sequence>
<dbReference type="GO" id="GO:0019843">
    <property type="term" value="F:rRNA binding"/>
    <property type="evidence" value="ECO:0007669"/>
    <property type="project" value="UniProtKB-UniRule"/>
</dbReference>